<feature type="compositionally biased region" description="Basic and acidic residues" evidence="5">
    <location>
        <begin position="722"/>
        <end position="732"/>
    </location>
</feature>
<dbReference type="SUPFAM" id="SSF48371">
    <property type="entry name" value="ARM repeat"/>
    <property type="match status" value="1"/>
</dbReference>
<dbReference type="Gene3D" id="1.25.10.10">
    <property type="entry name" value="Leucine-rich Repeat Variant"/>
    <property type="match status" value="1"/>
</dbReference>
<dbReference type="InterPro" id="IPR001370">
    <property type="entry name" value="BIR_rpt"/>
</dbReference>
<feature type="compositionally biased region" description="Basic and acidic residues" evidence="5">
    <location>
        <begin position="1204"/>
        <end position="1213"/>
    </location>
</feature>
<feature type="region of interest" description="Disordered" evidence="5">
    <location>
        <begin position="679"/>
        <end position="1288"/>
    </location>
</feature>
<dbReference type="Proteomes" id="UP000244309">
    <property type="component" value="Unassembled WGS sequence"/>
</dbReference>
<dbReference type="GeneID" id="37007396"/>
<dbReference type="InterPro" id="IPR011989">
    <property type="entry name" value="ARM-like"/>
</dbReference>
<dbReference type="EMBL" id="PKFO01000003">
    <property type="protein sequence ID" value="PVH20280.1"/>
    <property type="molecule type" value="Genomic_DNA"/>
</dbReference>
<dbReference type="GO" id="GO:0000221">
    <property type="term" value="C:vacuolar proton-transporting V-type ATPase, V1 domain"/>
    <property type="evidence" value="ECO:0007669"/>
    <property type="project" value="InterPro"/>
</dbReference>
<gene>
    <name evidence="7" type="ORF">CXQ85_002065</name>
</gene>
<comment type="similarity">
    <text evidence="1">Belongs to the V-ATPase H subunit family.</text>
</comment>
<dbReference type="InterPro" id="IPR011987">
    <property type="entry name" value="ATPase_V1-cplx_hsu_C"/>
</dbReference>
<feature type="domain" description="ATPase V1 complex subunit H C-terminal" evidence="6">
    <location>
        <begin position="349"/>
        <end position="474"/>
    </location>
</feature>
<feature type="region of interest" description="Disordered" evidence="5">
    <location>
        <begin position="1380"/>
        <end position="1536"/>
    </location>
</feature>
<keyword evidence="4" id="KW-0406">Ion transport</keyword>
<dbReference type="Pfam" id="PF11698">
    <property type="entry name" value="V-ATPase_H_C"/>
    <property type="match status" value="1"/>
</dbReference>
<protein>
    <recommendedName>
        <fullName evidence="6">ATPase V1 complex subunit H C-terminal domain-containing protein</fullName>
    </recommendedName>
</protein>
<dbReference type="RefSeq" id="XP_025341220.1">
    <property type="nucleotide sequence ID" value="XM_025485755.1"/>
</dbReference>
<dbReference type="Pfam" id="PF03224">
    <property type="entry name" value="V-ATPase_H_N"/>
    <property type="match status" value="1"/>
</dbReference>
<dbReference type="Gene3D" id="1.25.40.150">
    <property type="entry name" value="V-type ATPase, subunit H, C-terminal domain"/>
    <property type="match status" value="1"/>
</dbReference>
<dbReference type="InterPro" id="IPR016024">
    <property type="entry name" value="ARM-type_fold"/>
</dbReference>
<sequence>MYTPLVIESSSLSDSRKLVREKIIPWEGLARAGIISNDQADLIKILETQNADSKRETVLNSVDLYSKTILNLLNKLEINSRDDVLKSVLVLLSDLFTDPQAKVFLDTLLGLSKVDESLPFNPFVKHLDNNDSLIKTLSFYNLVILLGKAAKDGVQVDKEVLIKLFDLVCSKQYIGNAADQNSQSIGVQLLQDLIINKGYRAIFQEHNLVSNFKSINSLIELSAKKPNSINFQLLYYVFLTVWILSFSSSINKTIVHNFPQLIGSLLTVSKESIKLKVVRVAISTLKNFVAVTVSNSERYSVVKLVLFHDGLNVVKTIQTRKFASNGSDDELSGDLAYLNDTLSEVVSNKLSSLDEYLVELENPELLSWSSPTHKSTDFWQENSHKFKDNNFKLVKRMLDILSGDETQNSSNVSKVIMLNDIQFLIKNLGSDVINFLNTEKGGKYKLLIMTLLENNGGDNELKYEALRTIQHLFREERERTFTNGVQIPTTRIVKKWEHDVPSIASLVDNGFYYTPTRKNQDQVTCFWCGKKENNIVGVRALGSHHLRTSPKCAYGLIQSNMEYYVSARDKEGFWHSLAEEGRAPKSVTDPHSKESINLRASTFKDLWKLDTQKKCTATSRDLAKAGLYYSPLDKDNDRVICMYCDCPLDHWDPEDDPLQEHKANSYAYCHFLESLPDAENKKNGVQKPAREKSIPLPDDSLDDIDDSMVSALSTRGNSPEPTKQHSIDKSKDSSYSSPLNQSLNRGPSPSSSPEPELHKESEFDAYDFSIEDIEDPDHGSIFDNGTNKVYSRKNRSRKPPPPPPASLREKRKSSLMLQVDKSHESDESTNRSVMSAHTTDQHNKSSLTSQSPQSAHGKAQNIDQITIEDDDGDDDGMPDNTQGTSDPLDDSGSNFSISDDDDSSYSENGSEVKTPARKEVRKQDKDDQLESNKQSKKRHSDSSDQSMDSDRFQQILASPGKKKKVKLNSGKSNYQPKDDILDLSGHNLGDFNESNISYLEAQHQPSRRKSSSEGDEEKPKPKPKPVLSTELSTKVKKSAFDDDDDDFDFFVQRTKKTKAKEDKKESESQVEQPNGQDKQVENNDLVDISASTDVELHNKTRAVDEKLDVESAEKRVVSTTEGSDGIPQSDVQNVEAEDDLDEMEIETADDKEGSKEKSAEEVEAKSVDGSPAMVDHDTDKKELSVDAEPADISSAAPQPAVVVGEKEGGTKDEGEVELSNNSLADTKEDASEDFVDTQAEFGDADEPTREPSKPDETSIASEGNDDDENDTDKGSDFTLSPSSYGEYVKDMRSMEDEFVDASAIQESKGGNLLIDQSSKSNLLENVDEEPILSEEDNDMVMFDERDVKKESVKINEALAQEAEEENRLVLSRPLDNKLEAKRSLESDVSEPTASTALVRVADAQEDVEMEESDAESSHKPDDSEEKPNESEFAESSGTDNMVVDEAPTEVPVEEKENKEPQTSSPAKEEIQPSFDQAVEATPQTNNQIQRIPPLNISEETNLQPISSPGYNESPHNRTFIEDSSMPEAEEKSFEDEPMEVAKVDQTPEIPEKPLPPLEGLSGSFIESSTPQKETKPREDAVYKYHNRIDATKLGNIVEELKTLKDTMEYLAEVSSASCELHNDTEGILTDFIAAMPEEEEMMTIKEWMQHNAATCGRTVKAIADRMIEAYEAEFDSLIEHVNGLNTTD</sequence>
<feature type="compositionally biased region" description="Acidic residues" evidence="5">
    <location>
        <begin position="866"/>
        <end position="877"/>
    </location>
</feature>
<feature type="region of interest" description="Disordered" evidence="5">
    <location>
        <begin position="1548"/>
        <end position="1578"/>
    </location>
</feature>
<dbReference type="PANTHER" id="PTHR10698:SF0">
    <property type="entry name" value="V-TYPE PROTON ATPASE SUBUNIT H"/>
    <property type="match status" value="1"/>
</dbReference>
<dbReference type="GO" id="GO:0000329">
    <property type="term" value="C:fungal-type vacuole membrane"/>
    <property type="evidence" value="ECO:0007669"/>
    <property type="project" value="TreeGrafter"/>
</dbReference>
<dbReference type="PANTHER" id="PTHR10698">
    <property type="entry name" value="V-TYPE PROTON ATPASE SUBUNIT H"/>
    <property type="match status" value="1"/>
</dbReference>
<feature type="compositionally biased region" description="Basic and acidic residues" evidence="5">
    <location>
        <begin position="820"/>
        <end position="829"/>
    </location>
</feature>
<feature type="compositionally biased region" description="Basic and acidic residues" evidence="5">
    <location>
        <begin position="1148"/>
        <end position="1166"/>
    </location>
</feature>
<feature type="compositionally biased region" description="Basic and acidic residues" evidence="5">
    <location>
        <begin position="1415"/>
        <end position="1429"/>
    </location>
</feature>
<dbReference type="PROSITE" id="PS50143">
    <property type="entry name" value="BIR_REPEAT_2"/>
    <property type="match status" value="2"/>
</dbReference>
<evidence type="ECO:0000313" key="7">
    <source>
        <dbReference type="EMBL" id="PVH20280.1"/>
    </source>
</evidence>
<keyword evidence="8" id="KW-1185">Reference proteome</keyword>
<name>A0A2V1AQD0_9ASCO</name>
<keyword evidence="3" id="KW-0375">Hydrogen ion transport</keyword>
<dbReference type="GO" id="GO:0046961">
    <property type="term" value="F:proton-transporting ATPase activity, rotational mechanism"/>
    <property type="evidence" value="ECO:0007669"/>
    <property type="project" value="InterPro"/>
</dbReference>
<feature type="compositionally biased region" description="Polar residues" evidence="5">
    <location>
        <begin position="1497"/>
        <end position="1510"/>
    </location>
</feature>
<reference evidence="7 8" key="1">
    <citation type="submission" date="2017-12" db="EMBL/GenBank/DDBJ databases">
        <title>Genome Sequence of a Multidrug-Resistant Candida haemulonii Isolate from a Patient with Chronic Leg Ulcers in Israel.</title>
        <authorList>
            <person name="Chow N.A."/>
            <person name="Gade L."/>
            <person name="Batra D."/>
            <person name="Rowe L.A."/>
            <person name="Ben-Ami R."/>
            <person name="Loparev V.N."/>
            <person name="Litvintseva A.P."/>
        </authorList>
    </citation>
    <scope>NUCLEOTIDE SEQUENCE [LARGE SCALE GENOMIC DNA]</scope>
    <source>
        <strain evidence="7 8">B11899</strain>
    </source>
</reference>
<feature type="compositionally biased region" description="Acidic residues" evidence="5">
    <location>
        <begin position="1135"/>
        <end position="1147"/>
    </location>
</feature>
<evidence type="ECO:0000313" key="8">
    <source>
        <dbReference type="Proteomes" id="UP000244309"/>
    </source>
</evidence>
<feature type="compositionally biased region" description="Polar residues" evidence="5">
    <location>
        <begin position="830"/>
        <end position="854"/>
    </location>
</feature>
<feature type="compositionally biased region" description="Polar residues" evidence="5">
    <location>
        <begin position="710"/>
        <end position="721"/>
    </location>
</feature>
<dbReference type="SUPFAM" id="SSF57924">
    <property type="entry name" value="Inhibitor of apoptosis (IAP) repeat"/>
    <property type="match status" value="2"/>
</dbReference>
<feature type="compositionally biased region" description="Basic and acidic residues" evidence="5">
    <location>
        <begin position="1174"/>
        <end position="1184"/>
    </location>
</feature>
<dbReference type="InterPro" id="IPR004908">
    <property type="entry name" value="ATPase_V1-cplx_hsu"/>
</dbReference>
<keyword evidence="2" id="KW-0813">Transport</keyword>
<dbReference type="CDD" id="cd00022">
    <property type="entry name" value="BIR"/>
    <property type="match status" value="1"/>
</dbReference>
<feature type="compositionally biased region" description="Basic and acidic residues" evidence="5">
    <location>
        <begin position="679"/>
        <end position="693"/>
    </location>
</feature>
<feature type="compositionally biased region" description="Acidic residues" evidence="5">
    <location>
        <begin position="1403"/>
        <end position="1414"/>
    </location>
</feature>
<evidence type="ECO:0000256" key="1">
    <source>
        <dbReference type="ARBA" id="ARBA00008613"/>
    </source>
</evidence>
<dbReference type="SMART" id="SM00238">
    <property type="entry name" value="BIR"/>
    <property type="match status" value="2"/>
</dbReference>
<dbReference type="OrthoDB" id="10263554at2759"/>
<evidence type="ECO:0000256" key="4">
    <source>
        <dbReference type="ARBA" id="ARBA00023065"/>
    </source>
</evidence>
<feature type="compositionally biased region" description="Basic and acidic residues" evidence="5">
    <location>
        <begin position="1094"/>
        <end position="1116"/>
    </location>
</feature>
<feature type="compositionally biased region" description="Basic and acidic residues" evidence="5">
    <location>
        <begin position="914"/>
        <end position="930"/>
    </location>
</feature>
<dbReference type="Pfam" id="PF00653">
    <property type="entry name" value="BIR"/>
    <property type="match status" value="2"/>
</dbReference>
<dbReference type="InterPro" id="IPR038497">
    <property type="entry name" value="ATPase_V1-cplx_hsu_C_sf"/>
</dbReference>
<dbReference type="Gene3D" id="1.10.1170.10">
    <property type="entry name" value="Inhibitor Of Apoptosis Protein (2mihbC-IAP-1), Chain A"/>
    <property type="match status" value="2"/>
</dbReference>
<evidence type="ECO:0000256" key="3">
    <source>
        <dbReference type="ARBA" id="ARBA00022781"/>
    </source>
</evidence>
<organism evidence="7 8">
    <name type="scientific">Candidozyma haemuli</name>
    <dbReference type="NCBI Taxonomy" id="45357"/>
    <lineage>
        <taxon>Eukaryota</taxon>
        <taxon>Fungi</taxon>
        <taxon>Dikarya</taxon>
        <taxon>Ascomycota</taxon>
        <taxon>Saccharomycotina</taxon>
        <taxon>Pichiomycetes</taxon>
        <taxon>Metschnikowiaceae</taxon>
        <taxon>Candidozyma</taxon>
    </lineage>
</organism>
<feature type="compositionally biased region" description="Acidic residues" evidence="5">
    <location>
        <begin position="763"/>
        <end position="775"/>
    </location>
</feature>
<comment type="caution">
    <text evidence="7">The sequence shown here is derived from an EMBL/GenBank/DDBJ whole genome shotgun (WGS) entry which is preliminary data.</text>
</comment>
<evidence type="ECO:0000256" key="2">
    <source>
        <dbReference type="ARBA" id="ARBA00022448"/>
    </source>
</evidence>
<dbReference type="VEuPathDB" id="FungiDB:CXQ85_002065"/>
<feature type="compositionally biased region" description="Basic and acidic residues" evidence="5">
    <location>
        <begin position="1246"/>
        <end position="1256"/>
    </location>
</feature>
<evidence type="ECO:0000259" key="6">
    <source>
        <dbReference type="Pfam" id="PF11698"/>
    </source>
</evidence>
<proteinExistence type="inferred from homology"/>
<evidence type="ECO:0000256" key="5">
    <source>
        <dbReference type="SAM" id="MobiDB-lite"/>
    </source>
</evidence>
<accession>A0A2V1AQD0</accession>
<dbReference type="STRING" id="45357.A0A2V1AQD0"/>